<feature type="transmembrane region" description="Helical" evidence="10">
    <location>
        <begin position="506"/>
        <end position="524"/>
    </location>
</feature>
<feature type="transmembrane region" description="Helical" evidence="10">
    <location>
        <begin position="29"/>
        <end position="50"/>
    </location>
</feature>
<evidence type="ECO:0000256" key="8">
    <source>
        <dbReference type="ARBA" id="ARBA00023186"/>
    </source>
</evidence>
<keyword evidence="8" id="KW-0143">Chaperone</keyword>
<evidence type="ECO:0000256" key="4">
    <source>
        <dbReference type="ARBA" id="ARBA00022692"/>
    </source>
</evidence>
<feature type="domain" description="Membrane insertase YidC/Oxa/ALB C-terminal" evidence="11">
    <location>
        <begin position="434"/>
        <end position="635"/>
    </location>
</feature>
<dbReference type="PANTHER" id="PTHR12428">
    <property type="entry name" value="OXA1"/>
    <property type="match status" value="1"/>
</dbReference>
<dbReference type="InterPro" id="IPR047196">
    <property type="entry name" value="YidC_ALB_C"/>
</dbReference>
<keyword evidence="2" id="KW-0813">Transport</keyword>
<keyword evidence="3" id="KW-1003">Cell membrane</keyword>
<evidence type="ECO:0000256" key="10">
    <source>
        <dbReference type="SAM" id="Phobius"/>
    </source>
</evidence>
<dbReference type="GO" id="GO:0005886">
    <property type="term" value="C:plasma membrane"/>
    <property type="evidence" value="ECO:0007669"/>
    <property type="project" value="UniProtKB-SubCell"/>
</dbReference>
<dbReference type="NCBIfam" id="NF002567">
    <property type="entry name" value="PRK02201.1-2"/>
    <property type="match status" value="1"/>
</dbReference>
<feature type="transmembrane region" description="Helical" evidence="10">
    <location>
        <begin position="554"/>
        <end position="577"/>
    </location>
</feature>
<proteinExistence type="inferred from homology"/>
<comment type="caution">
    <text evidence="12">The sequence shown here is derived from an EMBL/GenBank/DDBJ whole genome shotgun (WGS) entry which is preliminary data.</text>
</comment>
<dbReference type="PANTHER" id="PTHR12428:SF65">
    <property type="entry name" value="CYTOCHROME C OXIDASE ASSEMBLY PROTEIN COX18, MITOCHONDRIAL"/>
    <property type="match status" value="1"/>
</dbReference>
<accession>A0A168RA44</accession>
<dbReference type="CDD" id="cd20070">
    <property type="entry name" value="5TM_YidC_Alb3"/>
    <property type="match status" value="1"/>
</dbReference>
<dbReference type="OrthoDB" id="394558at2"/>
<evidence type="ECO:0000256" key="2">
    <source>
        <dbReference type="ARBA" id="ARBA00022448"/>
    </source>
</evidence>
<dbReference type="STRING" id="29557.MGALLINA_04900"/>
<comment type="similarity">
    <text evidence="9">Belongs to the OXA1/ALB3/YidC family.</text>
</comment>
<dbReference type="RefSeq" id="WP_063626263.1">
    <property type="nucleotide sequence ID" value="NZ_LVLH01000040.1"/>
</dbReference>
<evidence type="ECO:0000256" key="9">
    <source>
        <dbReference type="RuleBase" id="RU003945"/>
    </source>
</evidence>
<reference evidence="12 13" key="1">
    <citation type="submission" date="2016-03" db="EMBL/GenBank/DDBJ databases">
        <title>Genome sequence of Mycoplasma gallinarum strain Mgn_IPT.</title>
        <authorList>
            <person name="Yacoub E."/>
            <person name="Sirand-Pugnet P."/>
            <person name="Barre A."/>
            <person name="Maurier F."/>
            <person name="Blanchard A."/>
            <person name="Ben Abdelmoumen B.M."/>
        </authorList>
    </citation>
    <scope>NUCLEOTIDE SEQUENCE [LARGE SCALE GENOMIC DNA]</scope>
    <source>
        <strain evidence="12 13">Mgn_IPT</strain>
    </source>
</reference>
<name>A0A168RA44_9BACT</name>
<dbReference type="GO" id="GO:0032977">
    <property type="term" value="F:membrane insertase activity"/>
    <property type="evidence" value="ECO:0007669"/>
    <property type="project" value="InterPro"/>
</dbReference>
<dbReference type="EMBL" id="LVLH01000040">
    <property type="protein sequence ID" value="OAB48773.1"/>
    <property type="molecule type" value="Genomic_DNA"/>
</dbReference>
<evidence type="ECO:0000256" key="7">
    <source>
        <dbReference type="ARBA" id="ARBA00023136"/>
    </source>
</evidence>
<sequence>MENNRSNKFDSLTTKGNRNNQEKSLWKRIWFWLKIVIYVLTFGITMTGCVQTWAVKSSNYTGSGVELYLNKNSVSPYVNTFEVGKKPKGDSYLQEGEFYELKRDSEANFYLSENKYANVLEALRTQTLSNDGEYGKYNSYSSAIQFINKDGSFLQDNEPLIKENDKYLFATSNATKYSSIYTNLSDVKFLDPDFNIKNIFIENPDQKGTFILKESALSINRPYIDDKKKTWEVKSASLFSVQNQYEESYNVNKNGNVTQYWMGPNKYNRDVFEFLYLKTFATNNIYSRVLNDSGYTTYSDWMNAIINKEVSSLNALQLETLSKYNATIQNYLTLTNLNNLDMDTYKVTAYEKTFADPEKQGSAFTFSKENSVVGSQKETVRLALVGDTPQKAITSWKDSWTLGPFFGLFVYPIAWVTSSIREPLPSLGGWTTIFAIIIAVVITRLIALAFTWKSTMNQSKQEELKTKKAKIDAKYADFKGNKQMKARQQQEVAALYKKNGINPLDTFATILISIPIFIAMWRVIQSTPSLKSTHWLGMDFSATSWKRLFYEGEFQYLGLLIITLTAQGISQFLPRLLNNKKNKRLTIGEKEAIKKANKTQNIVMIVFLVITVMFTAGVQIYWIFSSLWAIAQTLGVHYFKKSKYYKKKYLSNI</sequence>
<keyword evidence="5" id="KW-0653">Protein transport</keyword>
<dbReference type="Pfam" id="PF02096">
    <property type="entry name" value="60KD_IMP"/>
    <property type="match status" value="1"/>
</dbReference>
<keyword evidence="6 10" id="KW-1133">Transmembrane helix</keyword>
<organism evidence="12 13">
    <name type="scientific">Mycoplasmopsis gallinarum</name>
    <dbReference type="NCBI Taxonomy" id="29557"/>
    <lineage>
        <taxon>Bacteria</taxon>
        <taxon>Bacillati</taxon>
        <taxon>Mycoplasmatota</taxon>
        <taxon>Mycoplasmoidales</taxon>
        <taxon>Metamycoplasmataceae</taxon>
        <taxon>Mycoplasmopsis</taxon>
    </lineage>
</organism>
<dbReference type="AlphaFoldDB" id="A0A168RA44"/>
<dbReference type="GO" id="GO:0015031">
    <property type="term" value="P:protein transport"/>
    <property type="evidence" value="ECO:0007669"/>
    <property type="project" value="UniProtKB-KW"/>
</dbReference>
<evidence type="ECO:0000256" key="3">
    <source>
        <dbReference type="ARBA" id="ARBA00022475"/>
    </source>
</evidence>
<evidence type="ECO:0000313" key="13">
    <source>
        <dbReference type="Proteomes" id="UP000076983"/>
    </source>
</evidence>
<dbReference type="GO" id="GO:0051205">
    <property type="term" value="P:protein insertion into membrane"/>
    <property type="evidence" value="ECO:0007669"/>
    <property type="project" value="TreeGrafter"/>
</dbReference>
<feature type="transmembrane region" description="Helical" evidence="10">
    <location>
        <begin position="430"/>
        <end position="452"/>
    </location>
</feature>
<protein>
    <submittedName>
        <fullName evidence="12">Putative preprotein translocase component</fullName>
    </submittedName>
</protein>
<keyword evidence="7 10" id="KW-0472">Membrane</keyword>
<evidence type="ECO:0000256" key="1">
    <source>
        <dbReference type="ARBA" id="ARBA00004651"/>
    </source>
</evidence>
<dbReference type="PATRIC" id="fig|29557.3.peg.486"/>
<dbReference type="NCBIfam" id="TIGR03592">
    <property type="entry name" value="yidC_oxa1_cterm"/>
    <property type="match status" value="1"/>
</dbReference>
<feature type="transmembrane region" description="Helical" evidence="10">
    <location>
        <begin position="598"/>
        <end position="614"/>
    </location>
</feature>
<evidence type="ECO:0000256" key="5">
    <source>
        <dbReference type="ARBA" id="ARBA00022927"/>
    </source>
</evidence>
<evidence type="ECO:0000256" key="6">
    <source>
        <dbReference type="ARBA" id="ARBA00022989"/>
    </source>
</evidence>
<comment type="subcellular location">
    <subcellularLocation>
        <location evidence="1">Cell membrane</location>
        <topology evidence="1">Multi-pass membrane protein</topology>
    </subcellularLocation>
    <subcellularLocation>
        <location evidence="9">Membrane</location>
        <topology evidence="9">Multi-pass membrane protein</topology>
    </subcellularLocation>
</comment>
<dbReference type="Proteomes" id="UP000076983">
    <property type="component" value="Unassembled WGS sequence"/>
</dbReference>
<feature type="transmembrane region" description="Helical" evidence="10">
    <location>
        <begin position="400"/>
        <end position="418"/>
    </location>
</feature>
<dbReference type="InterPro" id="IPR001708">
    <property type="entry name" value="YidC/ALB3/OXA1/COX18"/>
</dbReference>
<evidence type="ECO:0000313" key="12">
    <source>
        <dbReference type="EMBL" id="OAB48773.1"/>
    </source>
</evidence>
<keyword evidence="13" id="KW-1185">Reference proteome</keyword>
<gene>
    <name evidence="12" type="ORF">MGALLINA_04900</name>
</gene>
<keyword evidence="4 9" id="KW-0812">Transmembrane</keyword>
<dbReference type="InterPro" id="IPR028055">
    <property type="entry name" value="YidC/Oxa/ALB_C"/>
</dbReference>
<evidence type="ECO:0000259" key="11">
    <source>
        <dbReference type="Pfam" id="PF02096"/>
    </source>
</evidence>